<dbReference type="Proteomes" id="UP001519287">
    <property type="component" value="Unassembled WGS sequence"/>
</dbReference>
<dbReference type="Gene3D" id="3.30.300.210">
    <property type="entry name" value="Nutrient germinant receptor protein C, domain 3"/>
    <property type="match status" value="1"/>
</dbReference>
<dbReference type="PANTHER" id="PTHR35789:SF1">
    <property type="entry name" value="SPORE GERMINATION PROTEIN B3"/>
    <property type="match status" value="1"/>
</dbReference>
<keyword evidence="11" id="KW-1185">Reference proteome</keyword>
<evidence type="ECO:0000256" key="2">
    <source>
        <dbReference type="ARBA" id="ARBA00007886"/>
    </source>
</evidence>
<keyword evidence="7" id="KW-0449">Lipoprotein</keyword>
<dbReference type="InterPro" id="IPR038501">
    <property type="entry name" value="Spore_GerAC_C_sf"/>
</dbReference>
<gene>
    <name evidence="10" type="ORF">J2Z66_005560</name>
</gene>
<evidence type="ECO:0000256" key="6">
    <source>
        <dbReference type="ARBA" id="ARBA00023139"/>
    </source>
</evidence>
<evidence type="ECO:0000256" key="7">
    <source>
        <dbReference type="ARBA" id="ARBA00023288"/>
    </source>
</evidence>
<evidence type="ECO:0000256" key="1">
    <source>
        <dbReference type="ARBA" id="ARBA00004635"/>
    </source>
</evidence>
<proteinExistence type="inferred from homology"/>
<dbReference type="EMBL" id="JAGGLB010000022">
    <property type="protein sequence ID" value="MBP1993934.1"/>
    <property type="molecule type" value="Genomic_DNA"/>
</dbReference>
<dbReference type="PANTHER" id="PTHR35789">
    <property type="entry name" value="SPORE GERMINATION PROTEIN B3"/>
    <property type="match status" value="1"/>
</dbReference>
<dbReference type="InterPro" id="IPR008844">
    <property type="entry name" value="Spore_GerAC-like"/>
</dbReference>
<name>A0ABS4J276_9BACL</name>
<feature type="domain" description="Spore germination GerAC-like C-terminal" evidence="8">
    <location>
        <begin position="203"/>
        <end position="360"/>
    </location>
</feature>
<evidence type="ECO:0000313" key="10">
    <source>
        <dbReference type="EMBL" id="MBP1993934.1"/>
    </source>
</evidence>
<keyword evidence="3" id="KW-0309">Germination</keyword>
<keyword evidence="6" id="KW-0564">Palmitate</keyword>
<evidence type="ECO:0000259" key="8">
    <source>
        <dbReference type="Pfam" id="PF05504"/>
    </source>
</evidence>
<keyword evidence="4" id="KW-0732">Signal</keyword>
<evidence type="ECO:0000256" key="5">
    <source>
        <dbReference type="ARBA" id="ARBA00023136"/>
    </source>
</evidence>
<dbReference type="InterPro" id="IPR046953">
    <property type="entry name" value="Spore_GerAC-like_C"/>
</dbReference>
<dbReference type="PROSITE" id="PS51257">
    <property type="entry name" value="PROKAR_LIPOPROTEIN"/>
    <property type="match status" value="1"/>
</dbReference>
<protein>
    <submittedName>
        <fullName evidence="10">Spore germination protein KC</fullName>
    </submittedName>
</protein>
<dbReference type="Pfam" id="PF25198">
    <property type="entry name" value="Spore_GerAC_N"/>
    <property type="match status" value="1"/>
</dbReference>
<comment type="subcellular location">
    <subcellularLocation>
        <location evidence="1">Membrane</location>
        <topology evidence="1">Lipid-anchor</topology>
    </subcellularLocation>
</comment>
<evidence type="ECO:0000256" key="3">
    <source>
        <dbReference type="ARBA" id="ARBA00022544"/>
    </source>
</evidence>
<accession>A0ABS4J276</accession>
<dbReference type="InterPro" id="IPR057336">
    <property type="entry name" value="GerAC_N"/>
</dbReference>
<feature type="domain" description="Spore germination protein N-terminal" evidence="9">
    <location>
        <begin position="22"/>
        <end position="192"/>
    </location>
</feature>
<organism evidence="10 11">
    <name type="scientific">Paenibacillus eucommiae</name>
    <dbReference type="NCBI Taxonomy" id="1355755"/>
    <lineage>
        <taxon>Bacteria</taxon>
        <taxon>Bacillati</taxon>
        <taxon>Bacillota</taxon>
        <taxon>Bacilli</taxon>
        <taxon>Bacillales</taxon>
        <taxon>Paenibacillaceae</taxon>
        <taxon>Paenibacillus</taxon>
    </lineage>
</organism>
<dbReference type="Pfam" id="PF05504">
    <property type="entry name" value="Spore_GerAC"/>
    <property type="match status" value="1"/>
</dbReference>
<dbReference type="NCBIfam" id="TIGR02887">
    <property type="entry name" value="spore_ger_x_C"/>
    <property type="match status" value="1"/>
</dbReference>
<evidence type="ECO:0000259" key="9">
    <source>
        <dbReference type="Pfam" id="PF25198"/>
    </source>
</evidence>
<evidence type="ECO:0000313" key="11">
    <source>
        <dbReference type="Proteomes" id="UP001519287"/>
    </source>
</evidence>
<sequence>MRILIVIWAVSLLLSGCSFSFKDIDKRFFVVAMGIDKSGNPKRPFKVSLKLGIPTSEVNVDEDKFIVIQEESETIAEAIRLLKTKVDKELDLGHTKIFILGKSLAETDVTETLDWLVRRRDVQLISFLAVGDPDAASLLNVSPKSERFPANTLFLTFSQDGVQSSYIFTELLFDFYRRTSEKGLDPYLPIITTKNNLFQIKEVALLDKQKIKLNLTPDETQLLDIFIKNGFHKFSLKLKTEENLLAIAVTKTKGHFSFTGDSANPTLQIHVTIKGVLEETKHPLWGEKLEPYQQAIDQEIEAQIERLFKKMISAGVDPVGIGLHYRASRYVSDKDWEGWLARYPELPIEAHVEVNISSTGVIK</sequence>
<keyword evidence="5" id="KW-0472">Membrane</keyword>
<dbReference type="RefSeq" id="WP_209975803.1">
    <property type="nucleotide sequence ID" value="NZ_JAGGLB010000022.1"/>
</dbReference>
<evidence type="ECO:0000256" key="4">
    <source>
        <dbReference type="ARBA" id="ARBA00022729"/>
    </source>
</evidence>
<comment type="caution">
    <text evidence="10">The sequence shown here is derived from an EMBL/GenBank/DDBJ whole genome shotgun (WGS) entry which is preliminary data.</text>
</comment>
<reference evidence="10 11" key="1">
    <citation type="submission" date="2021-03" db="EMBL/GenBank/DDBJ databases">
        <title>Genomic Encyclopedia of Type Strains, Phase IV (KMG-IV): sequencing the most valuable type-strain genomes for metagenomic binning, comparative biology and taxonomic classification.</title>
        <authorList>
            <person name="Goeker M."/>
        </authorList>
    </citation>
    <scope>NUCLEOTIDE SEQUENCE [LARGE SCALE GENOMIC DNA]</scope>
    <source>
        <strain evidence="10 11">DSM 26048</strain>
    </source>
</reference>
<comment type="similarity">
    <text evidence="2">Belongs to the GerABKC lipoprotein family.</text>
</comment>